<sequence length="101" mass="10634">MSTEYTPKPDAVLVSMPRTVVPSLDDPVAQARAELKAALAAIEEKANLPKRIARATDRGIVRAREFHRSHPGAAVAVAAGAAALVGVAVWAAVRAYTSPRH</sequence>
<dbReference type="KEGG" id="mliy:RYJ27_12310"/>
<name>A0AAU0MHG3_9MICO</name>
<keyword evidence="1" id="KW-0472">Membrane</keyword>
<protein>
    <recommendedName>
        <fullName evidence="4">DUF3618 domain-containing protein</fullName>
    </recommendedName>
</protein>
<gene>
    <name evidence="2" type="ORF">RYJ27_12310</name>
</gene>
<dbReference type="Proteomes" id="UP001329313">
    <property type="component" value="Chromosome"/>
</dbReference>
<evidence type="ECO:0000313" key="2">
    <source>
        <dbReference type="EMBL" id="WOQ69462.1"/>
    </source>
</evidence>
<evidence type="ECO:0000256" key="1">
    <source>
        <dbReference type="SAM" id="Phobius"/>
    </source>
</evidence>
<evidence type="ECO:0000313" key="3">
    <source>
        <dbReference type="Proteomes" id="UP001329313"/>
    </source>
</evidence>
<keyword evidence="1" id="KW-0812">Transmembrane</keyword>
<accession>A0AAU0MHG3</accession>
<dbReference type="RefSeq" id="WP_330170585.1">
    <property type="nucleotide sequence ID" value="NZ_CP137080.1"/>
</dbReference>
<feature type="transmembrane region" description="Helical" evidence="1">
    <location>
        <begin position="72"/>
        <end position="93"/>
    </location>
</feature>
<keyword evidence="3" id="KW-1185">Reference proteome</keyword>
<organism evidence="2 3">
    <name type="scientific">Microbacterium limosum</name>
    <dbReference type="NCBI Taxonomy" id="3079935"/>
    <lineage>
        <taxon>Bacteria</taxon>
        <taxon>Bacillati</taxon>
        <taxon>Actinomycetota</taxon>
        <taxon>Actinomycetes</taxon>
        <taxon>Micrococcales</taxon>
        <taxon>Microbacteriaceae</taxon>
        <taxon>Microbacterium</taxon>
    </lineage>
</organism>
<reference evidence="2 3" key="1">
    <citation type="submission" date="2023-10" db="EMBL/GenBank/DDBJ databases">
        <title>Y20.</title>
        <authorList>
            <person name="Zhang G."/>
            <person name="Ding Y."/>
        </authorList>
    </citation>
    <scope>NUCLEOTIDE SEQUENCE [LARGE SCALE GENOMIC DNA]</scope>
    <source>
        <strain evidence="2 3">Y20</strain>
    </source>
</reference>
<proteinExistence type="predicted"/>
<keyword evidence="1" id="KW-1133">Transmembrane helix</keyword>
<dbReference type="AlphaFoldDB" id="A0AAU0MHG3"/>
<dbReference type="EMBL" id="CP137080">
    <property type="protein sequence ID" value="WOQ69462.1"/>
    <property type="molecule type" value="Genomic_DNA"/>
</dbReference>
<evidence type="ECO:0008006" key="4">
    <source>
        <dbReference type="Google" id="ProtNLM"/>
    </source>
</evidence>